<dbReference type="Proteomes" id="UP001150062">
    <property type="component" value="Unassembled WGS sequence"/>
</dbReference>
<dbReference type="EMBL" id="JAOAOG010000315">
    <property type="protein sequence ID" value="KAJ6229961.1"/>
    <property type="molecule type" value="Genomic_DNA"/>
</dbReference>
<name>A0ABQ8XBA8_9EUKA</name>
<protein>
    <submittedName>
        <fullName evidence="2">Uncharacterized protein</fullName>
    </submittedName>
</protein>
<accession>A0ABQ8XBA8</accession>
<reference evidence="2" key="1">
    <citation type="submission" date="2022-08" db="EMBL/GenBank/DDBJ databases">
        <title>Novel sulfate-reducing endosymbionts in the free-living metamonad Anaeramoeba.</title>
        <authorList>
            <person name="Jerlstrom-Hultqvist J."/>
            <person name="Cepicka I."/>
            <person name="Gallot-Lavallee L."/>
            <person name="Salas-Leiva D."/>
            <person name="Curtis B.A."/>
            <person name="Zahonova K."/>
            <person name="Pipaliya S."/>
            <person name="Dacks J."/>
            <person name="Roger A.J."/>
        </authorList>
    </citation>
    <scope>NUCLEOTIDE SEQUENCE</scope>
    <source>
        <strain evidence="2">Schooner1</strain>
    </source>
</reference>
<gene>
    <name evidence="2" type="ORF">M0813_07182</name>
</gene>
<proteinExistence type="predicted"/>
<evidence type="ECO:0000313" key="2">
    <source>
        <dbReference type="EMBL" id="KAJ6229961.1"/>
    </source>
</evidence>
<evidence type="ECO:0000313" key="3">
    <source>
        <dbReference type="Proteomes" id="UP001150062"/>
    </source>
</evidence>
<sequence length="542" mass="63827">MYANLHLTSTNEVKFCFSKSFVHFNNEQWSYQSINLRGSWVKKKVFLRVSTTQKPIQEDVLPTVSEYYNINIIKSSIQKCVRRRLAESVVRLSVQMMVQDFDSFIRRLPIILVEDSVLDHCGYSFLVWMMVATCNGWKPTRAQILRILEITYLAALSGYHDHLNFEWDQKFIQALIVKQLTNDEEEIEKEKNTKENDPIESKWTLNSQQQTLVGTLLIRAAYGGMEGDQNMLMGTIVTWYNRLKNYQESWYKFLGSQYSLGCSERILSIVPLFPEETQIQNKLCPNSSDTKLQTNLISSNGKIAFKKILTPWDKFKEAIDYHCVGQLINKLKLRIYNKFNEQQLRTAIWYHRSGIYNKQYVVDRKNVFNSPNFPKNKDQQIIEKKKITLECWNYIESHLEDIIDNSSWWKPANFYKKENWEKNKRKRSRFDPNQSKITDFFKTKNQEQQQSDQVGKNENNKKLLTSPTQSNKLLYRDIKIKRIHQKKVQSPLKSNSINNKISLSQPVYDYISAPPLYSKFIPASQIIKHVLSPEKNKSLKKN</sequence>
<comment type="caution">
    <text evidence="2">The sequence shown here is derived from an EMBL/GenBank/DDBJ whole genome shotgun (WGS) entry which is preliminary data.</text>
</comment>
<keyword evidence="3" id="KW-1185">Reference proteome</keyword>
<feature type="compositionally biased region" description="Polar residues" evidence="1">
    <location>
        <begin position="446"/>
        <end position="466"/>
    </location>
</feature>
<evidence type="ECO:0000256" key="1">
    <source>
        <dbReference type="SAM" id="MobiDB-lite"/>
    </source>
</evidence>
<feature type="region of interest" description="Disordered" evidence="1">
    <location>
        <begin position="442"/>
        <end position="466"/>
    </location>
</feature>
<organism evidence="2 3">
    <name type="scientific">Anaeramoeba flamelloides</name>
    <dbReference type="NCBI Taxonomy" id="1746091"/>
    <lineage>
        <taxon>Eukaryota</taxon>
        <taxon>Metamonada</taxon>
        <taxon>Anaeramoebidae</taxon>
        <taxon>Anaeramoeba</taxon>
    </lineage>
</organism>